<feature type="compositionally biased region" description="Low complexity" evidence="1">
    <location>
        <begin position="60"/>
        <end position="91"/>
    </location>
</feature>
<comment type="caution">
    <text evidence="2">The sequence shown here is derived from an EMBL/GenBank/DDBJ whole genome shotgun (WGS) entry which is preliminary data.</text>
</comment>
<reference evidence="2" key="1">
    <citation type="submission" date="2020-12" db="EMBL/GenBank/DDBJ databases">
        <title>Metabolic potential, ecology and presence of endohyphal bacteria is reflected in genomic diversity of Mucoromycotina.</title>
        <authorList>
            <person name="Muszewska A."/>
            <person name="Okrasinska A."/>
            <person name="Steczkiewicz K."/>
            <person name="Drgas O."/>
            <person name="Orlowska M."/>
            <person name="Perlinska-Lenart U."/>
            <person name="Aleksandrzak-Piekarczyk T."/>
            <person name="Szatraj K."/>
            <person name="Zielenkiewicz U."/>
            <person name="Pilsyk S."/>
            <person name="Malc E."/>
            <person name="Mieczkowski P."/>
            <person name="Kruszewska J.S."/>
            <person name="Biernat P."/>
            <person name="Pawlowska J."/>
        </authorList>
    </citation>
    <scope>NUCLEOTIDE SEQUENCE</scope>
    <source>
        <strain evidence="2">WA0000017839</strain>
    </source>
</reference>
<name>A0A8H7QGB4_9FUNG</name>
<dbReference type="Proteomes" id="UP000603453">
    <property type="component" value="Unassembled WGS sequence"/>
</dbReference>
<protein>
    <submittedName>
        <fullName evidence="2">Uncharacterized protein</fullName>
    </submittedName>
</protein>
<sequence>MVIFYLSTGRFTGRILIFDLQADRSFRKFIIVSKGRQYNETTIFKTNGSCLSFEDVDIPATSRPTTTRPAPTHPTATRPAATHPAATARPTSDADELIVDIEEFNNMSHPLNRTNTMNDYISLQMCGVRTDAEGNPQNVEFTVGIDMIGVWTDYIPTVAGAPISLDLDPYNTFTSKVSPFFHGTPLNKIQNISFAKFGHSSRFNLYIFPRMRDPRNIRNNQNLRVEETSKETFVNNVLSPALQQGTDNPHLFPVISRDGMFRKRTAQCTLSYLGVFIPEAFLVIIVDIMREIIDNENMQQFREFFFFFHGYGFKQDIEYHGEDAEDIGDIVRENITDIEWKTIPNENVVLDLAVNIGFDGYTGLWVSGHGLEDGDLLSTTRLIWNLFD</sequence>
<dbReference type="EMBL" id="JAEPRD010000469">
    <property type="protein sequence ID" value="KAG2191143.1"/>
    <property type="molecule type" value="Genomic_DNA"/>
</dbReference>
<evidence type="ECO:0000313" key="2">
    <source>
        <dbReference type="EMBL" id="KAG2191143.1"/>
    </source>
</evidence>
<evidence type="ECO:0000256" key="1">
    <source>
        <dbReference type="SAM" id="MobiDB-lite"/>
    </source>
</evidence>
<organism evidence="2 3">
    <name type="scientific">Mucor saturninus</name>
    <dbReference type="NCBI Taxonomy" id="64648"/>
    <lineage>
        <taxon>Eukaryota</taxon>
        <taxon>Fungi</taxon>
        <taxon>Fungi incertae sedis</taxon>
        <taxon>Mucoromycota</taxon>
        <taxon>Mucoromycotina</taxon>
        <taxon>Mucoromycetes</taxon>
        <taxon>Mucorales</taxon>
        <taxon>Mucorineae</taxon>
        <taxon>Mucoraceae</taxon>
        <taxon>Mucor</taxon>
    </lineage>
</organism>
<dbReference type="AlphaFoldDB" id="A0A8H7QGB4"/>
<keyword evidence="3" id="KW-1185">Reference proteome</keyword>
<proteinExistence type="predicted"/>
<evidence type="ECO:0000313" key="3">
    <source>
        <dbReference type="Proteomes" id="UP000603453"/>
    </source>
</evidence>
<gene>
    <name evidence="2" type="ORF">INT47_003566</name>
</gene>
<accession>A0A8H7QGB4</accession>
<feature type="region of interest" description="Disordered" evidence="1">
    <location>
        <begin position="60"/>
        <end position="92"/>
    </location>
</feature>